<dbReference type="InterPro" id="IPR036849">
    <property type="entry name" value="Enolase-like_C_sf"/>
</dbReference>
<dbReference type="EMBL" id="JAVREY010000027">
    <property type="protein sequence ID" value="MDT0465677.1"/>
    <property type="molecule type" value="Genomic_DNA"/>
</dbReference>
<dbReference type="Pfam" id="PF13378">
    <property type="entry name" value="MR_MLE_C"/>
    <property type="match status" value="1"/>
</dbReference>
<dbReference type="SFLD" id="SFLDS00001">
    <property type="entry name" value="Enolase"/>
    <property type="match status" value="1"/>
</dbReference>
<feature type="region of interest" description="Disordered" evidence="4">
    <location>
        <begin position="118"/>
        <end position="144"/>
    </location>
</feature>
<sequence length="370" mass="40481">MIHTYDHEDAELLVPSAGRVVPVVAELIGRARAASVPVIYANDNFGLWRSHHGQLVEAAPARPHADLIEPIKPDEDSLFVVKARHSIYYETPMSYLMWQLGVGKVVLWRPGHRAVRPLLGPGRPHPASGGHGAEGRRGGFTTYDDQRQDRQLRGWVEEEGIPRVKIKIGESWGRCEARDRRRVARARASIGEAAELYVDANGGYGAKQALRMAAAYDDEGVTWFEEPVSSDRLGSLAAIRSRIMADVTAGEYGYTLPYFRSMLAADAVDCLQADVTRCGGITVWLRVAAPALSHGLEISGHCAPHAHAHAAASVPNVRHLEWFHDHVRIERLLFDGALDPHGGALRPGHDAAPGLGLSINAERARPFRTG</sequence>
<dbReference type="PANTHER" id="PTHR13794:SF58">
    <property type="entry name" value="MITOCHONDRIAL ENOLASE SUPERFAMILY MEMBER 1"/>
    <property type="match status" value="1"/>
</dbReference>
<feature type="domain" description="Mandelate racemase/muconate lactonizing enzyme C-terminal" evidence="5">
    <location>
        <begin position="145"/>
        <end position="246"/>
    </location>
</feature>
<dbReference type="Gene3D" id="3.40.50.850">
    <property type="entry name" value="Isochorismatase-like"/>
    <property type="match status" value="1"/>
</dbReference>
<dbReference type="SUPFAM" id="SSF52499">
    <property type="entry name" value="Isochorismatase-like hydrolases"/>
    <property type="match status" value="1"/>
</dbReference>
<gene>
    <name evidence="6" type="ORF">RM764_22170</name>
</gene>
<dbReference type="RefSeq" id="WP_311697146.1">
    <property type="nucleotide sequence ID" value="NZ_JAVREY010000027.1"/>
</dbReference>
<dbReference type="PANTHER" id="PTHR13794">
    <property type="entry name" value="ENOLASE SUPERFAMILY, MANDELATE RACEMASE"/>
    <property type="match status" value="1"/>
</dbReference>
<dbReference type="Pfam" id="PF00857">
    <property type="entry name" value="Isochorismatase"/>
    <property type="match status" value="1"/>
</dbReference>
<keyword evidence="7" id="KW-1185">Reference proteome</keyword>
<reference evidence="7" key="1">
    <citation type="submission" date="2023-07" db="EMBL/GenBank/DDBJ databases">
        <title>30 novel species of actinomycetes from the DSMZ collection.</title>
        <authorList>
            <person name="Nouioui I."/>
        </authorList>
    </citation>
    <scope>NUCLEOTIDE SEQUENCE [LARGE SCALE GENOMIC DNA]</scope>
    <source>
        <strain evidence="7">DSM 41699</strain>
    </source>
</reference>
<evidence type="ECO:0000256" key="1">
    <source>
        <dbReference type="ARBA" id="ARBA00001946"/>
    </source>
</evidence>
<dbReference type="SMART" id="SM00922">
    <property type="entry name" value="MR_MLE"/>
    <property type="match status" value="1"/>
</dbReference>
<dbReference type="InterPro" id="IPR000868">
    <property type="entry name" value="Isochorismatase-like_dom"/>
</dbReference>
<comment type="caution">
    <text evidence="6">The sequence shown here is derived from an EMBL/GenBank/DDBJ whole genome shotgun (WGS) entry which is preliminary data.</text>
</comment>
<keyword evidence="2" id="KW-0479">Metal-binding</keyword>
<evidence type="ECO:0000313" key="7">
    <source>
        <dbReference type="Proteomes" id="UP001183809"/>
    </source>
</evidence>
<evidence type="ECO:0000256" key="2">
    <source>
        <dbReference type="ARBA" id="ARBA00022723"/>
    </source>
</evidence>
<proteinExistence type="predicted"/>
<evidence type="ECO:0000259" key="5">
    <source>
        <dbReference type="SMART" id="SM00922"/>
    </source>
</evidence>
<dbReference type="Gene3D" id="3.20.20.120">
    <property type="entry name" value="Enolase-like C-terminal domain"/>
    <property type="match status" value="1"/>
</dbReference>
<dbReference type="InterPro" id="IPR013342">
    <property type="entry name" value="Mandelate_racemase_C"/>
</dbReference>
<dbReference type="SUPFAM" id="SSF51604">
    <property type="entry name" value="Enolase C-terminal domain-like"/>
    <property type="match status" value="1"/>
</dbReference>
<accession>A0ABU2TXJ4</accession>
<keyword evidence="3" id="KW-0460">Magnesium</keyword>
<dbReference type="InterPro" id="IPR036380">
    <property type="entry name" value="Isochorismatase-like_sf"/>
</dbReference>
<evidence type="ECO:0000313" key="6">
    <source>
        <dbReference type="EMBL" id="MDT0465677.1"/>
    </source>
</evidence>
<dbReference type="Proteomes" id="UP001183809">
    <property type="component" value="Unassembled WGS sequence"/>
</dbReference>
<evidence type="ECO:0000256" key="4">
    <source>
        <dbReference type="SAM" id="MobiDB-lite"/>
    </source>
</evidence>
<comment type="cofactor">
    <cofactor evidence="1">
        <name>Mg(2+)</name>
        <dbReference type="ChEBI" id="CHEBI:18420"/>
    </cofactor>
</comment>
<evidence type="ECO:0000256" key="3">
    <source>
        <dbReference type="ARBA" id="ARBA00022842"/>
    </source>
</evidence>
<name>A0ABU2TXJ4_9ACTN</name>
<dbReference type="InterPro" id="IPR029065">
    <property type="entry name" value="Enolase_C-like"/>
</dbReference>
<protein>
    <submittedName>
        <fullName evidence="6">Isochorismatase family protein</fullName>
    </submittedName>
</protein>
<organism evidence="6 7">
    <name type="scientific">Streptomyces gibsoniae</name>
    <dbReference type="NCBI Taxonomy" id="3075529"/>
    <lineage>
        <taxon>Bacteria</taxon>
        <taxon>Bacillati</taxon>
        <taxon>Actinomycetota</taxon>
        <taxon>Actinomycetes</taxon>
        <taxon>Kitasatosporales</taxon>
        <taxon>Streptomycetaceae</taxon>
        <taxon>Streptomyces</taxon>
    </lineage>
</organism>
<dbReference type="InterPro" id="IPR046945">
    <property type="entry name" value="RHMD-like"/>
</dbReference>